<reference evidence="2 3" key="1">
    <citation type="submission" date="2023-12" db="EMBL/GenBank/DDBJ databases">
        <title>the genome sequence of Hyalangium sp. s54d21.</title>
        <authorList>
            <person name="Zhang X."/>
        </authorList>
    </citation>
    <scope>NUCLEOTIDE SEQUENCE [LARGE SCALE GENOMIC DNA]</scope>
    <source>
        <strain evidence="3">s54d21</strain>
    </source>
</reference>
<organism evidence="2 3">
    <name type="scientific">Hyalangium rubrum</name>
    <dbReference type="NCBI Taxonomy" id="3103134"/>
    <lineage>
        <taxon>Bacteria</taxon>
        <taxon>Pseudomonadati</taxon>
        <taxon>Myxococcota</taxon>
        <taxon>Myxococcia</taxon>
        <taxon>Myxococcales</taxon>
        <taxon>Cystobacterineae</taxon>
        <taxon>Archangiaceae</taxon>
        <taxon>Hyalangium</taxon>
    </lineage>
</organism>
<dbReference type="SUPFAM" id="SSF53474">
    <property type="entry name" value="alpha/beta-Hydrolases"/>
    <property type="match status" value="1"/>
</dbReference>
<name>A0ABU5H6S7_9BACT</name>
<dbReference type="Pfam" id="PF12697">
    <property type="entry name" value="Abhydrolase_6"/>
    <property type="match status" value="1"/>
</dbReference>
<sequence>MIAMKMPMTPLREGTIRLRDGRRLAFVESGDPAGMPVVFLHGNPGSRYMRHPDDNLTYSLGVRLITPDRPGYGLSDYQPERTLLDCPSDIEQLANMLGLGRFALFGVSAGGPYAAACAWRLGERLTHVAIVAGAAPFNRPGAMEGVNRDYRNAYTMAGWPEWVLHPLMAMHDRSVRRNPSRALSALMAHCSPADRTTLSDPAIAAQVQGWRSEASRQGIRGMRREAAILVGGWGFPLEEIRSRVHLWYWEGDSIVPPQMGRYLASRIPRTVPHFLPGGGHFSLFTHWKEILTPLVRPEVSEAIP</sequence>
<dbReference type="Gene3D" id="3.40.50.1820">
    <property type="entry name" value="alpha/beta hydrolase"/>
    <property type="match status" value="1"/>
</dbReference>
<dbReference type="PANTHER" id="PTHR45763">
    <property type="entry name" value="HYDROLASE, ALPHA/BETA FOLD FAMILY PROTEIN, EXPRESSED-RELATED"/>
    <property type="match status" value="1"/>
</dbReference>
<dbReference type="Proteomes" id="UP001291309">
    <property type="component" value="Unassembled WGS sequence"/>
</dbReference>
<dbReference type="GO" id="GO:0016787">
    <property type="term" value="F:hydrolase activity"/>
    <property type="evidence" value="ECO:0007669"/>
    <property type="project" value="UniProtKB-KW"/>
</dbReference>
<evidence type="ECO:0000313" key="2">
    <source>
        <dbReference type="EMBL" id="MDY7229172.1"/>
    </source>
</evidence>
<dbReference type="PANTHER" id="PTHR45763:SF46">
    <property type="entry name" value="AB HYDROLASE-1 DOMAIN-CONTAINING PROTEIN"/>
    <property type="match status" value="1"/>
</dbReference>
<dbReference type="EMBL" id="JAXIVS010000007">
    <property type="protein sequence ID" value="MDY7229172.1"/>
    <property type="molecule type" value="Genomic_DNA"/>
</dbReference>
<protein>
    <submittedName>
        <fullName evidence="2">Alpha/beta hydrolase</fullName>
    </submittedName>
</protein>
<comment type="caution">
    <text evidence="2">The sequence shown here is derived from an EMBL/GenBank/DDBJ whole genome shotgun (WGS) entry which is preliminary data.</text>
</comment>
<dbReference type="RefSeq" id="WP_321547892.1">
    <property type="nucleotide sequence ID" value="NZ_JAXIVS010000007.1"/>
</dbReference>
<keyword evidence="2" id="KW-0378">Hydrolase</keyword>
<gene>
    <name evidence="2" type="ORF">SYV04_22355</name>
</gene>
<feature type="domain" description="AB hydrolase-1" evidence="1">
    <location>
        <begin position="37"/>
        <end position="289"/>
    </location>
</feature>
<accession>A0ABU5H6S7</accession>
<dbReference type="InterPro" id="IPR000073">
    <property type="entry name" value="AB_hydrolase_1"/>
</dbReference>
<keyword evidence="3" id="KW-1185">Reference proteome</keyword>
<dbReference type="InterPro" id="IPR029058">
    <property type="entry name" value="AB_hydrolase_fold"/>
</dbReference>
<proteinExistence type="predicted"/>
<evidence type="ECO:0000259" key="1">
    <source>
        <dbReference type="Pfam" id="PF12697"/>
    </source>
</evidence>
<evidence type="ECO:0000313" key="3">
    <source>
        <dbReference type="Proteomes" id="UP001291309"/>
    </source>
</evidence>